<organism evidence="6 7">
    <name type="scientific">Actinopolyspora xinjiangensis</name>
    <dbReference type="NCBI Taxonomy" id="405564"/>
    <lineage>
        <taxon>Bacteria</taxon>
        <taxon>Bacillati</taxon>
        <taxon>Actinomycetota</taxon>
        <taxon>Actinomycetes</taxon>
        <taxon>Actinopolysporales</taxon>
        <taxon>Actinopolysporaceae</taxon>
        <taxon>Actinopolyspora</taxon>
    </lineage>
</organism>
<evidence type="ECO:0000256" key="1">
    <source>
        <dbReference type="ARBA" id="ARBA00008857"/>
    </source>
</evidence>
<feature type="compositionally biased region" description="Basic and acidic residues" evidence="4">
    <location>
        <begin position="310"/>
        <end position="329"/>
    </location>
</feature>
<dbReference type="Proteomes" id="UP000199497">
    <property type="component" value="Unassembled WGS sequence"/>
</dbReference>
<dbReference type="OrthoDB" id="3773913at2"/>
<evidence type="ECO:0000256" key="2">
    <source>
        <dbReference type="ARBA" id="ARBA00023125"/>
    </source>
</evidence>
<proteinExistence type="inferred from homology"/>
<dbReference type="InterPro" id="IPR002104">
    <property type="entry name" value="Integrase_catalytic"/>
</dbReference>
<feature type="domain" description="Tyr recombinase" evidence="5">
    <location>
        <begin position="234"/>
        <end position="447"/>
    </location>
</feature>
<dbReference type="GO" id="GO:0003677">
    <property type="term" value="F:DNA binding"/>
    <property type="evidence" value="ECO:0007669"/>
    <property type="project" value="UniProtKB-KW"/>
</dbReference>
<dbReference type="InterPro" id="IPR011010">
    <property type="entry name" value="DNA_brk_join_enz"/>
</dbReference>
<evidence type="ECO:0000313" key="7">
    <source>
        <dbReference type="Proteomes" id="UP000199497"/>
    </source>
</evidence>
<dbReference type="Gene3D" id="1.10.443.10">
    <property type="entry name" value="Intergrase catalytic core"/>
    <property type="match status" value="1"/>
</dbReference>
<reference evidence="7" key="1">
    <citation type="submission" date="2016-10" db="EMBL/GenBank/DDBJ databases">
        <authorList>
            <person name="Varghese N."/>
            <person name="Submissions S."/>
        </authorList>
    </citation>
    <scope>NUCLEOTIDE SEQUENCE [LARGE SCALE GENOMIC DNA]</scope>
    <source>
        <strain evidence="7">DSM 46732</strain>
    </source>
</reference>
<dbReference type="RefSeq" id="WP_092603542.1">
    <property type="nucleotide sequence ID" value="NZ_FNJR01000011.1"/>
</dbReference>
<dbReference type="EMBL" id="FNJR01000011">
    <property type="protein sequence ID" value="SDP87846.1"/>
    <property type="molecule type" value="Genomic_DNA"/>
</dbReference>
<protein>
    <submittedName>
        <fullName evidence="6">Phage integrase family protein</fullName>
    </submittedName>
</protein>
<feature type="region of interest" description="Disordered" evidence="4">
    <location>
        <begin position="307"/>
        <end position="332"/>
    </location>
</feature>
<dbReference type="GO" id="GO:0006310">
    <property type="term" value="P:DNA recombination"/>
    <property type="evidence" value="ECO:0007669"/>
    <property type="project" value="UniProtKB-KW"/>
</dbReference>
<keyword evidence="7" id="KW-1185">Reference proteome</keyword>
<evidence type="ECO:0000259" key="5">
    <source>
        <dbReference type="PROSITE" id="PS51898"/>
    </source>
</evidence>
<dbReference type="PROSITE" id="PS51898">
    <property type="entry name" value="TYR_RECOMBINASE"/>
    <property type="match status" value="1"/>
</dbReference>
<dbReference type="InterPro" id="IPR013762">
    <property type="entry name" value="Integrase-like_cat_sf"/>
</dbReference>
<dbReference type="PANTHER" id="PTHR30349:SF64">
    <property type="entry name" value="PROPHAGE INTEGRASE INTD-RELATED"/>
    <property type="match status" value="1"/>
</dbReference>
<dbReference type="STRING" id="405564.SAMN04487905_111143"/>
<dbReference type="SUPFAM" id="SSF56349">
    <property type="entry name" value="DNA breaking-rejoining enzymes"/>
    <property type="match status" value="1"/>
</dbReference>
<dbReference type="InterPro" id="IPR050090">
    <property type="entry name" value="Tyrosine_recombinase_XerCD"/>
</dbReference>
<dbReference type="PANTHER" id="PTHR30349">
    <property type="entry name" value="PHAGE INTEGRASE-RELATED"/>
    <property type="match status" value="1"/>
</dbReference>
<dbReference type="GO" id="GO:0015074">
    <property type="term" value="P:DNA integration"/>
    <property type="evidence" value="ECO:0007669"/>
    <property type="project" value="InterPro"/>
</dbReference>
<sequence>MTETTYDVRIWKTAVWKGKTKTTYYVRWTVNKRQFKESFATSALAKSFRSKLVAAMGDGVAFDVESGLPHTMMRNTESATWFDFACAYVDMKWPDISPGHRKSIADSLIPITFAMLKTTPSKTGQKGQVALRTALRRAFNPNTRHEARSEQVDESLRWVSSNTRKVAELAHPDTLRRLLSDLEVNLDGTRAAPDTVRLRRATLTNAIDFAVEQKLLTNNPMNEVKTKKSKNTARQVDRRSVPNPVQARSLLRAVGDTHPQLVAFFALMYFAALRPEEATNLRKQDISLPSEGWGELYLDRATPEVGEEWTDTRTRSEERGLKHRADDAGRPVPCSPELTEILHNHINTYGTASDGRLFRGKRNGGRLPSSVYGRAWARARATTFTPEVTDSLLAKRPYDLRHAAVSTWLNAGVEPTRVAQWAGHSVGVLLRVYAKCLDGGEEAARARVQRALEGR</sequence>
<evidence type="ECO:0000313" key="6">
    <source>
        <dbReference type="EMBL" id="SDP87846.1"/>
    </source>
</evidence>
<dbReference type="AlphaFoldDB" id="A0A1H0WBZ9"/>
<gene>
    <name evidence="6" type="ORF">SAMN04487905_111143</name>
</gene>
<keyword evidence="3" id="KW-0233">DNA recombination</keyword>
<keyword evidence="2" id="KW-0238">DNA-binding</keyword>
<dbReference type="InterPro" id="IPR010998">
    <property type="entry name" value="Integrase_recombinase_N"/>
</dbReference>
<evidence type="ECO:0000256" key="3">
    <source>
        <dbReference type="ARBA" id="ARBA00023172"/>
    </source>
</evidence>
<accession>A0A1H0WBZ9</accession>
<dbReference type="Gene3D" id="1.10.150.130">
    <property type="match status" value="1"/>
</dbReference>
<name>A0A1H0WBZ9_9ACTN</name>
<evidence type="ECO:0000256" key="4">
    <source>
        <dbReference type="SAM" id="MobiDB-lite"/>
    </source>
</evidence>
<comment type="similarity">
    <text evidence="1">Belongs to the 'phage' integrase family.</text>
</comment>